<dbReference type="Gene3D" id="3.30.1340.30">
    <property type="match status" value="1"/>
</dbReference>
<accession>A0A5P2H557</accession>
<dbReference type="EMBL" id="CP044065">
    <property type="protein sequence ID" value="QET02320.1"/>
    <property type="molecule type" value="Genomic_DNA"/>
</dbReference>
<evidence type="ECO:0000313" key="6">
    <source>
        <dbReference type="EMBL" id="QET02320.1"/>
    </source>
</evidence>
<dbReference type="InterPro" id="IPR018392">
    <property type="entry name" value="LysM"/>
</dbReference>
<feature type="domain" description="BON" evidence="4">
    <location>
        <begin position="38"/>
        <end position="108"/>
    </location>
</feature>
<dbReference type="PROSITE" id="PS51782">
    <property type="entry name" value="LYSM"/>
    <property type="match status" value="1"/>
</dbReference>
<protein>
    <recommendedName>
        <fullName evidence="3">Potassium binding protein Kbp</fullName>
    </recommendedName>
</protein>
<dbReference type="InterPro" id="IPR052196">
    <property type="entry name" value="Bact_Kbp"/>
</dbReference>
<evidence type="ECO:0000256" key="3">
    <source>
        <dbReference type="ARBA" id="ARBA00072219"/>
    </source>
</evidence>
<feature type="domain" description="LysM" evidence="5">
    <location>
        <begin position="114"/>
        <end position="163"/>
    </location>
</feature>
<evidence type="ECO:0000259" key="4">
    <source>
        <dbReference type="PROSITE" id="PS50914"/>
    </source>
</evidence>
<proteinExistence type="predicted"/>
<dbReference type="CDD" id="cd00118">
    <property type="entry name" value="LysM"/>
    <property type="match status" value="1"/>
</dbReference>
<keyword evidence="2" id="KW-0963">Cytoplasm</keyword>
<dbReference type="Pfam" id="PF01476">
    <property type="entry name" value="LysM"/>
    <property type="match status" value="1"/>
</dbReference>
<dbReference type="FunFam" id="3.10.350.10:FF:000001">
    <property type="entry name" value="Peptidoglycan-binding protein LysM"/>
    <property type="match status" value="1"/>
</dbReference>
<dbReference type="PANTHER" id="PTHR34700:SF8">
    <property type="entry name" value="POTASSIUM BINDING PROTEIN KBP"/>
    <property type="match status" value="1"/>
</dbReference>
<organism evidence="6 7">
    <name type="scientific">Cupriavidus pauculus</name>
    <dbReference type="NCBI Taxonomy" id="82633"/>
    <lineage>
        <taxon>Bacteria</taxon>
        <taxon>Pseudomonadati</taxon>
        <taxon>Pseudomonadota</taxon>
        <taxon>Betaproteobacteria</taxon>
        <taxon>Burkholderiales</taxon>
        <taxon>Burkholderiaceae</taxon>
        <taxon>Cupriavidus</taxon>
    </lineage>
</organism>
<dbReference type="SUPFAM" id="SSF54106">
    <property type="entry name" value="LysM domain"/>
    <property type="match status" value="1"/>
</dbReference>
<evidence type="ECO:0000259" key="5">
    <source>
        <dbReference type="PROSITE" id="PS51782"/>
    </source>
</evidence>
<dbReference type="Gene3D" id="3.10.350.10">
    <property type="entry name" value="LysM domain"/>
    <property type="match status" value="1"/>
</dbReference>
<dbReference type="Proteomes" id="UP000322822">
    <property type="component" value="Chromosome 1"/>
</dbReference>
<comment type="subcellular location">
    <subcellularLocation>
        <location evidence="1">Cytoplasm</location>
    </subcellularLocation>
</comment>
<dbReference type="PANTHER" id="PTHR34700">
    <property type="entry name" value="POTASSIUM BINDING PROTEIN KBP"/>
    <property type="match status" value="1"/>
</dbReference>
<gene>
    <name evidence="6" type="primary">lysM</name>
    <name evidence="6" type="ORF">FOB72_09930</name>
</gene>
<dbReference type="AlphaFoldDB" id="A0A5P2H557"/>
<evidence type="ECO:0000256" key="2">
    <source>
        <dbReference type="ARBA" id="ARBA00022490"/>
    </source>
</evidence>
<reference evidence="6 7" key="1">
    <citation type="submission" date="2019-09" db="EMBL/GenBank/DDBJ databases">
        <title>FDA dAtabase for Regulatory Grade micrObial Sequences (FDA-ARGOS): Supporting development and validation of Infectious Disease Dx tests.</title>
        <authorList>
            <person name="Sciortino C."/>
            <person name="Tallon L."/>
            <person name="Sadzewicz L."/>
            <person name="Vavikolanu K."/>
            <person name="Mehta A."/>
            <person name="Aluvathingal J."/>
            <person name="Nadendla S."/>
            <person name="Nandy P."/>
            <person name="Geyer C."/>
            <person name="Yan Y."/>
            <person name="Sichtig H."/>
        </authorList>
    </citation>
    <scope>NUCLEOTIDE SEQUENCE [LARGE SCALE GENOMIC DNA]</scope>
    <source>
        <strain evidence="6 7">FDAARGOS_664</strain>
    </source>
</reference>
<dbReference type="RefSeq" id="WP_150372356.1">
    <property type="nucleotide sequence ID" value="NZ_CP044065.1"/>
</dbReference>
<dbReference type="Pfam" id="PF04972">
    <property type="entry name" value="BON"/>
    <property type="match status" value="1"/>
</dbReference>
<dbReference type="OrthoDB" id="370541at2"/>
<dbReference type="NCBIfam" id="NF008399">
    <property type="entry name" value="PRK11198.1"/>
    <property type="match status" value="1"/>
</dbReference>
<sequence>MGMFDFIREAGEKLFGKGEAKAAQDAAKADASTEKVEAANRAAGDAIEAYIKQMGLDATGLTVTVDGSQGKVTVFGVAADQATREKIILCCGNVEGVDQVEDKMSVSTASTESQWHTVVKGDTLWAISQAAYGNGAEYNRIFEANKPMLTHPDKIYPGQKLRIPPK</sequence>
<dbReference type="GO" id="GO:0005737">
    <property type="term" value="C:cytoplasm"/>
    <property type="evidence" value="ECO:0007669"/>
    <property type="project" value="UniProtKB-SubCell"/>
</dbReference>
<name>A0A5P2H557_9BURK</name>
<dbReference type="InterPro" id="IPR036779">
    <property type="entry name" value="LysM_dom_sf"/>
</dbReference>
<dbReference type="PROSITE" id="PS50914">
    <property type="entry name" value="BON"/>
    <property type="match status" value="1"/>
</dbReference>
<dbReference type="InterPro" id="IPR007055">
    <property type="entry name" value="BON_dom"/>
</dbReference>
<evidence type="ECO:0000313" key="7">
    <source>
        <dbReference type="Proteomes" id="UP000322822"/>
    </source>
</evidence>
<evidence type="ECO:0000256" key="1">
    <source>
        <dbReference type="ARBA" id="ARBA00004496"/>
    </source>
</evidence>
<dbReference type="SMART" id="SM00257">
    <property type="entry name" value="LysM"/>
    <property type="match status" value="1"/>
</dbReference>